<evidence type="ECO:0000313" key="1">
    <source>
        <dbReference type="EMBL" id="RUA23010.1"/>
    </source>
</evidence>
<protein>
    <submittedName>
        <fullName evidence="1">Uncharacterized protein</fullName>
    </submittedName>
</protein>
<dbReference type="AlphaFoldDB" id="A0A432JK86"/>
<comment type="caution">
    <text evidence="1">The sequence shown here is derived from an EMBL/GenBank/DDBJ whole genome shotgun (WGS) entry which is preliminary data.</text>
</comment>
<accession>A0A432JK86</accession>
<name>A0A432JK86_9GAMM</name>
<gene>
    <name evidence="1" type="ORF">DSL92_01690</name>
</gene>
<organism evidence="1">
    <name type="scientific">Billgrantia gudaonensis</name>
    <dbReference type="NCBI Taxonomy" id="376427"/>
    <lineage>
        <taxon>Bacteria</taxon>
        <taxon>Pseudomonadati</taxon>
        <taxon>Pseudomonadota</taxon>
        <taxon>Gammaproteobacteria</taxon>
        <taxon>Oceanospirillales</taxon>
        <taxon>Halomonadaceae</taxon>
        <taxon>Billgrantia</taxon>
    </lineage>
</organism>
<proteinExistence type="predicted"/>
<sequence>MMSFGVVLQDGVVVDGVPYSRRVGACGVRSCRARDNEDTAMGTTTTLGRGNPATQAKEVLMACWLEVAGPGCDGLCVAGVAVANGHGIELA</sequence>
<reference evidence="1" key="1">
    <citation type="submission" date="2018-12" db="EMBL/GenBank/DDBJ databases">
        <authorList>
            <person name="Jadhav K."/>
            <person name="Kushwaha B."/>
            <person name="Jadhav I."/>
        </authorList>
    </citation>
    <scope>NUCLEOTIDE SEQUENCE [LARGE SCALE GENOMIC DNA]</scope>
    <source>
        <strain evidence="1">SBS 10</strain>
    </source>
</reference>
<dbReference type="EMBL" id="RXHI01000004">
    <property type="protein sequence ID" value="RUA23010.1"/>
    <property type="molecule type" value="Genomic_DNA"/>
</dbReference>